<feature type="transmembrane region" description="Helical" evidence="1">
    <location>
        <begin position="169"/>
        <end position="189"/>
    </location>
</feature>
<feature type="transmembrane region" description="Helical" evidence="1">
    <location>
        <begin position="7"/>
        <end position="25"/>
    </location>
</feature>
<feature type="transmembrane region" description="Helical" evidence="1">
    <location>
        <begin position="195"/>
        <end position="215"/>
    </location>
</feature>
<keyword evidence="1" id="KW-0997">Cell inner membrane</keyword>
<reference evidence="3" key="1">
    <citation type="submission" date="2013-10" db="EMBL/GenBank/DDBJ databases">
        <title>Antibiotic resistance diversity of beta-lactamase producers in the General Hospital Vienna.</title>
        <authorList>
            <person name="Barisic I."/>
            <person name="Mitteregger D."/>
            <person name="Hirschl A.M."/>
            <person name="Noehammer C."/>
            <person name="Wiesinger-Mayr H."/>
        </authorList>
    </citation>
    <scope>NUCLEOTIDE SEQUENCE [LARGE SCALE GENOMIC DNA]</scope>
    <source>
        <strain evidence="3">IS43</strain>
    </source>
</reference>
<protein>
    <recommendedName>
        <fullName evidence="1">Lipid A 1-diphosphate synthase</fullName>
        <ecNumber evidence="1">2.7.4.29</ecNumber>
    </recommendedName>
    <alternativeName>
        <fullName evidence="1">Kdo(2)-lipid A phosphotransferase</fullName>
    </alternativeName>
    <alternativeName>
        <fullName evidence="1">Undecaprenyl pyrophosphate:lipid A 1-phosphate phosphotransferase</fullName>
    </alternativeName>
</protein>
<dbReference type="Pfam" id="PF01569">
    <property type="entry name" value="PAP2"/>
    <property type="match status" value="1"/>
</dbReference>
<dbReference type="Gene3D" id="1.20.144.10">
    <property type="entry name" value="Phosphatidic acid phosphatase type 2/haloperoxidase"/>
    <property type="match status" value="1"/>
</dbReference>
<dbReference type="AlphaFoldDB" id="W1DRJ3"/>
<keyword evidence="1" id="KW-0472">Membrane</keyword>
<dbReference type="SUPFAM" id="SSF48317">
    <property type="entry name" value="Acid phosphatase/Vanadium-dependent haloperoxidase"/>
    <property type="match status" value="1"/>
</dbReference>
<dbReference type="SMART" id="SM00014">
    <property type="entry name" value="acidPPc"/>
    <property type="match status" value="1"/>
</dbReference>
<dbReference type="HAMAP" id="MF_01945">
    <property type="entry name" value="Lipid_A_LpxT"/>
    <property type="match status" value="1"/>
</dbReference>
<keyword evidence="1" id="KW-1133">Transmembrane helix</keyword>
<feature type="domain" description="Phosphatidic acid phosphatase type 2/haloperoxidase" evidence="2">
    <location>
        <begin position="94"/>
        <end position="210"/>
    </location>
</feature>
<feature type="transmembrane region" description="Helical" evidence="1">
    <location>
        <begin position="63"/>
        <end position="81"/>
    </location>
</feature>
<keyword evidence="1" id="KW-0812">Transmembrane</keyword>
<dbReference type="GO" id="GO:0050380">
    <property type="term" value="F:undecaprenyl-diphosphatase activity"/>
    <property type="evidence" value="ECO:0007669"/>
    <property type="project" value="InterPro"/>
</dbReference>
<dbReference type="CDD" id="cd01610">
    <property type="entry name" value="PAP2_like"/>
    <property type="match status" value="1"/>
</dbReference>
<comment type="similarity">
    <text evidence="1">Belongs to the LpxT phosphotransferase family.</text>
</comment>
<dbReference type="EC" id="2.7.4.29" evidence="1"/>
<dbReference type="Proteomes" id="UP000019183">
    <property type="component" value="Unassembled WGS sequence"/>
</dbReference>
<dbReference type="GO" id="GO:0009103">
    <property type="term" value="P:lipopolysaccharide biosynthetic process"/>
    <property type="evidence" value="ECO:0007669"/>
    <property type="project" value="UniProtKB-UniRule"/>
</dbReference>
<comment type="subcellular location">
    <subcellularLocation>
        <location evidence="1">Cell inner membrane</location>
        <topology evidence="1">Multi-pass membrane protein</topology>
    </subcellularLocation>
    <text evidence="1">Transferase activity takes place on the periplamic side of the inner membrane.</text>
</comment>
<dbReference type="GO" id="GO:0005886">
    <property type="term" value="C:plasma membrane"/>
    <property type="evidence" value="ECO:0007669"/>
    <property type="project" value="UniProtKB-SubCell"/>
</dbReference>
<sequence length="262" mass="29168">MKNRIPLILLLNIAGVALFCSWYLPANHGAWLPVDSAIFHFFNHGVSVSHAYAWLLAIINNRAFDACSLLAMGCLMLSYWLKAPTAGRRQIAIMGLVMLLAAVIINQLAQHLMPVQRASPSLFFSDITRVSDVVNFPTKDASKDSFPGDHGMMLLIFASFMWRYFGRRALGVALIIFVVFAFPRVMIGAHWFSDIAVGSLTAVLIGAPWVLMTPLSDKLIAFFRSLLTQQNIGQIMSPAAAKVINYKGTFWVPFYIFPFFST</sequence>
<evidence type="ECO:0000313" key="3">
    <source>
        <dbReference type="EMBL" id="CDL12028.1"/>
    </source>
</evidence>
<evidence type="ECO:0000313" key="4">
    <source>
        <dbReference type="Proteomes" id="UP000019183"/>
    </source>
</evidence>
<dbReference type="UniPathway" id="UPA00030"/>
<dbReference type="InterPro" id="IPR032908">
    <property type="entry name" value="LpxT"/>
</dbReference>
<accession>W1DRJ3</accession>
<dbReference type="GO" id="GO:0009245">
    <property type="term" value="P:lipid A biosynthetic process"/>
    <property type="evidence" value="ECO:0007669"/>
    <property type="project" value="UniProtKB-UniRule"/>
</dbReference>
<feature type="transmembrane region" description="Helical" evidence="1">
    <location>
        <begin position="37"/>
        <end position="56"/>
    </location>
</feature>
<comment type="caution">
    <text evidence="3">The sequence shown here is derived from an EMBL/GenBank/DDBJ whole genome shotgun (WGS) entry which is preliminary data.</text>
</comment>
<dbReference type="eggNOG" id="COG0671">
    <property type="taxonomic scope" value="Bacteria"/>
</dbReference>
<comment type="pathway">
    <text evidence="1">Bacterial outer membrane biogenesis; lipopolysaccharide biosynthesis.</text>
</comment>
<keyword evidence="1" id="KW-0448">Lipopolysaccharide biosynthesis</keyword>
<dbReference type="EMBL" id="CBWK010000737">
    <property type="protein sequence ID" value="CDL12028.1"/>
    <property type="molecule type" value="Genomic_DNA"/>
</dbReference>
<dbReference type="GO" id="GO:0016776">
    <property type="term" value="F:phosphotransferase activity, phosphate group as acceptor"/>
    <property type="evidence" value="ECO:0007669"/>
    <property type="project" value="UniProtKB-UniRule"/>
</dbReference>
<feature type="transmembrane region" description="Helical" evidence="1">
    <location>
        <begin position="87"/>
        <end position="109"/>
    </location>
</feature>
<dbReference type="InterPro" id="IPR000326">
    <property type="entry name" value="PAP2/HPO"/>
</dbReference>
<keyword evidence="4" id="KW-1185">Reference proteome</keyword>
<evidence type="ECO:0000259" key="2">
    <source>
        <dbReference type="SMART" id="SM00014"/>
    </source>
</evidence>
<dbReference type="InterPro" id="IPR036938">
    <property type="entry name" value="PAP2/HPO_sf"/>
</dbReference>
<comment type="function">
    <text evidence="1">Involved in the modification of the lipid A domain of lipopolysaccharides (LPS). Transfers a phosphate group from undecaprenyl pyrophosphate (C55-PP) to lipid A to form lipid A 1-diphosphate. Contributes to the recycling of undecaprenyl phosphate (C55-P).</text>
</comment>
<keyword evidence="1" id="KW-1003">Cell membrane</keyword>
<name>W1DRJ3_KLEPN</name>
<dbReference type="GO" id="GO:0043165">
    <property type="term" value="P:Gram-negative-bacterium-type cell outer membrane assembly"/>
    <property type="evidence" value="ECO:0007669"/>
    <property type="project" value="InterPro"/>
</dbReference>
<proteinExistence type="inferred from homology"/>
<evidence type="ECO:0000256" key="1">
    <source>
        <dbReference type="HAMAP-Rule" id="MF_01945"/>
    </source>
</evidence>
<organism evidence="3 4">
    <name type="scientific">Klebsiella pneumoniae IS43</name>
    <dbReference type="NCBI Taxonomy" id="1432552"/>
    <lineage>
        <taxon>Bacteria</taxon>
        <taxon>Pseudomonadati</taxon>
        <taxon>Pseudomonadota</taxon>
        <taxon>Gammaproteobacteria</taxon>
        <taxon>Enterobacterales</taxon>
        <taxon>Enterobacteriaceae</taxon>
        <taxon>Klebsiella/Raoultella group</taxon>
        <taxon>Klebsiella</taxon>
        <taxon>Klebsiella pneumoniae complex</taxon>
    </lineage>
</organism>
<gene>
    <name evidence="1" type="primary">lpxT</name>
</gene>
<comment type="catalytic activity">
    <reaction evidence="1">
        <text>an alpha-Kdo-(2-&gt;4)-alpha-Kdo-(2-&gt;6)-lipid A + di-trans,octa-cis-undecaprenyl diphosphate = an alpha-D-Kdo-(2-&gt;4)-alpha-D-Kdo-(2-&gt;6)-lipid A 1-diphosphate + di-trans,octa-cis-undecaprenyl phosphate</text>
        <dbReference type="Rhea" id="RHEA:74291"/>
        <dbReference type="ChEBI" id="CHEBI:58405"/>
        <dbReference type="ChEBI" id="CHEBI:60392"/>
        <dbReference type="ChEBI" id="CHEBI:176431"/>
        <dbReference type="ChEBI" id="CHEBI:193150"/>
        <dbReference type="EC" id="2.7.4.29"/>
    </reaction>
</comment>
<keyword evidence="1" id="KW-0808">Transferase</keyword>